<organism evidence="1 2">
    <name type="scientific">Blastomyces gilchristii (strain SLH14081)</name>
    <name type="common">Blastomyces dermatitidis</name>
    <dbReference type="NCBI Taxonomy" id="559298"/>
    <lineage>
        <taxon>Eukaryota</taxon>
        <taxon>Fungi</taxon>
        <taxon>Dikarya</taxon>
        <taxon>Ascomycota</taxon>
        <taxon>Pezizomycotina</taxon>
        <taxon>Eurotiomycetes</taxon>
        <taxon>Eurotiomycetidae</taxon>
        <taxon>Onygenales</taxon>
        <taxon>Ajellomycetaceae</taxon>
        <taxon>Blastomyces</taxon>
    </lineage>
</organism>
<dbReference type="Proteomes" id="UP000002038">
    <property type="component" value="Unassembled WGS sequence"/>
</dbReference>
<accession>A0A179UKI9</accession>
<dbReference type="GeneID" id="8509766"/>
<keyword evidence="2" id="KW-1185">Reference proteome</keyword>
<sequence>MDVLVGSAVVNTLGTKWLFYPPNDNDIERFAEARLPSVKRDSVGLVALSLSILRLTSSAMHLFVVTFATSPELDILNMQYLQKETRQRQLGRPQEYCWRSSNVPRPRRSTGSRSFVEPIGPQPVALCFCMYLATTLQISLNLYERQINEPARALKPDFS</sequence>
<evidence type="ECO:0000313" key="1">
    <source>
        <dbReference type="EMBL" id="OAT07739.1"/>
    </source>
</evidence>
<protein>
    <submittedName>
        <fullName evidence="1">Uncharacterized protein</fullName>
    </submittedName>
</protein>
<name>A0A179UKI9_BLAGS</name>
<dbReference type="AlphaFoldDB" id="A0A179UKI9"/>
<gene>
    <name evidence="1" type="ORF">BDBG_03774</name>
</gene>
<evidence type="ECO:0000313" key="2">
    <source>
        <dbReference type="Proteomes" id="UP000002038"/>
    </source>
</evidence>
<dbReference type="RefSeq" id="XP_002625715.1">
    <property type="nucleotide sequence ID" value="XM_002625669.2"/>
</dbReference>
<dbReference type="EMBL" id="GG657453">
    <property type="protein sequence ID" value="OAT07739.1"/>
    <property type="molecule type" value="Genomic_DNA"/>
</dbReference>
<dbReference type="VEuPathDB" id="FungiDB:BDBG_03774"/>
<dbReference type="KEGG" id="bgh:BDBG_03774"/>
<proteinExistence type="predicted"/>
<dbReference type="OrthoDB" id="10332742at2759"/>
<reference evidence="2" key="1">
    <citation type="journal article" date="2015" name="PLoS Genet.">
        <title>The dynamic genome and transcriptome of the human fungal pathogen Blastomyces and close relative Emmonsia.</title>
        <authorList>
            <person name="Munoz J.F."/>
            <person name="Gauthier G.M."/>
            <person name="Desjardins C.A."/>
            <person name="Gallo J.E."/>
            <person name="Holder J."/>
            <person name="Sullivan T.D."/>
            <person name="Marty A.J."/>
            <person name="Carmen J.C."/>
            <person name="Chen Z."/>
            <person name="Ding L."/>
            <person name="Gujja S."/>
            <person name="Magrini V."/>
            <person name="Misas E."/>
            <person name="Mitreva M."/>
            <person name="Priest M."/>
            <person name="Saif S."/>
            <person name="Whiston E.A."/>
            <person name="Young S."/>
            <person name="Zeng Q."/>
            <person name="Goldman W.E."/>
            <person name="Mardis E.R."/>
            <person name="Taylor J.W."/>
            <person name="McEwen J.G."/>
            <person name="Clay O.K."/>
            <person name="Klein B.S."/>
            <person name="Cuomo C.A."/>
        </authorList>
    </citation>
    <scope>NUCLEOTIDE SEQUENCE [LARGE SCALE GENOMIC DNA]</scope>
    <source>
        <strain evidence="2">SLH14081</strain>
    </source>
</reference>